<dbReference type="InterPro" id="IPR040030">
    <property type="entry name" value="Ribosomal_mL57"/>
</dbReference>
<evidence type="ECO:0000313" key="4">
    <source>
        <dbReference type="Proteomes" id="UP001497453"/>
    </source>
</evidence>
<feature type="compositionally biased region" description="Polar residues" evidence="1">
    <location>
        <begin position="42"/>
        <end position="60"/>
    </location>
</feature>
<dbReference type="InterPro" id="IPR036389">
    <property type="entry name" value="RNase_III_sf"/>
</dbReference>
<dbReference type="SUPFAM" id="SSF69065">
    <property type="entry name" value="RNase III domain-like"/>
    <property type="match status" value="1"/>
</dbReference>
<evidence type="ECO:0000256" key="1">
    <source>
        <dbReference type="SAM" id="MobiDB-lite"/>
    </source>
</evidence>
<feature type="domain" description="RNase III" evidence="2">
    <location>
        <begin position="85"/>
        <end position="228"/>
    </location>
</feature>
<organism evidence="3 4">
    <name type="scientific">Somion occarium</name>
    <dbReference type="NCBI Taxonomy" id="3059160"/>
    <lineage>
        <taxon>Eukaryota</taxon>
        <taxon>Fungi</taxon>
        <taxon>Dikarya</taxon>
        <taxon>Basidiomycota</taxon>
        <taxon>Agaricomycotina</taxon>
        <taxon>Agaricomycetes</taxon>
        <taxon>Polyporales</taxon>
        <taxon>Cerrenaceae</taxon>
        <taxon>Somion</taxon>
    </lineage>
</organism>
<dbReference type="EMBL" id="OZ037944">
    <property type="protein sequence ID" value="CAL1695262.1"/>
    <property type="molecule type" value="Genomic_DNA"/>
</dbReference>
<feature type="region of interest" description="Disordered" evidence="1">
    <location>
        <begin position="29"/>
        <end position="65"/>
    </location>
</feature>
<dbReference type="Gene3D" id="1.10.1520.10">
    <property type="entry name" value="Ribonuclease III domain"/>
    <property type="match status" value="1"/>
</dbReference>
<reference evidence="4" key="1">
    <citation type="submission" date="2024-04" db="EMBL/GenBank/DDBJ databases">
        <authorList>
            <person name="Shaw F."/>
            <person name="Minotto A."/>
        </authorList>
    </citation>
    <scope>NUCLEOTIDE SEQUENCE [LARGE SCALE GENOMIC DNA]</scope>
</reference>
<gene>
    <name evidence="3" type="ORF">GFSPODELE1_LOCUS669</name>
</gene>
<dbReference type="Pfam" id="PF14622">
    <property type="entry name" value="Ribonucleas_3_3"/>
    <property type="match status" value="1"/>
</dbReference>
<dbReference type="InterPro" id="IPR000999">
    <property type="entry name" value="RNase_III_dom"/>
</dbReference>
<evidence type="ECO:0000259" key="2">
    <source>
        <dbReference type="Pfam" id="PF14622"/>
    </source>
</evidence>
<accession>A0ABP1CMB8</accession>
<evidence type="ECO:0000313" key="3">
    <source>
        <dbReference type="EMBL" id="CAL1695262.1"/>
    </source>
</evidence>
<proteinExistence type="predicted"/>
<sequence length="285" mass="31468">MSKALSSSRAALHAFLRQTRPLETAVRLTPRLIPHRSRRPYGTNTPPRNAEQQNHTSSYISAKRPDPSRLVDHLNNVFQPLQFPPELAARILTHASHKDAIVSHNARLSFIGRRVLKTYLLLFLHSSPALHSAHDYELILERTLNTYVLGEHVAPTWSLGRVLKWSPVNISPQVASGSDYSNLDPKFSRSVGLYKVQGAAVEAVVGGVFHQYGGAIAHRLFHTRILPHLLLPGRPEGLHDAFHPHALDICERMGGVDGPLITTGSTSSTADLFNAEKSHPKVTTS</sequence>
<dbReference type="PANTHER" id="PTHR28160">
    <property type="entry name" value="54S RIBOSOMAL PROTEIN L15, MITOCHONDRIAL"/>
    <property type="match status" value="1"/>
</dbReference>
<name>A0ABP1CMB8_9APHY</name>
<dbReference type="Proteomes" id="UP001497453">
    <property type="component" value="Chromosome 1"/>
</dbReference>
<keyword evidence="4" id="KW-1185">Reference proteome</keyword>
<dbReference type="PANTHER" id="PTHR28160:SF1">
    <property type="entry name" value="LARGE RIBOSOMAL SUBUNIT PROTEIN ML57"/>
    <property type="match status" value="1"/>
</dbReference>
<protein>
    <recommendedName>
        <fullName evidence="2">RNase III domain-containing protein</fullName>
    </recommendedName>
</protein>